<dbReference type="InterPro" id="IPR054708">
    <property type="entry name" value="MTPAP-like_central"/>
</dbReference>
<dbReference type="GO" id="GO:0031123">
    <property type="term" value="P:RNA 3'-end processing"/>
    <property type="evidence" value="ECO:0007669"/>
    <property type="project" value="TreeGrafter"/>
</dbReference>
<dbReference type="PANTHER" id="PTHR23092">
    <property type="entry name" value="POLY(A) RNA POLYMERASE"/>
    <property type="match status" value="1"/>
</dbReference>
<dbReference type="Gene3D" id="3.30.460.10">
    <property type="entry name" value="Beta Polymerase, domain 2"/>
    <property type="match status" value="1"/>
</dbReference>
<dbReference type="InterPro" id="IPR036855">
    <property type="entry name" value="Znf_CCCH_sf"/>
</dbReference>
<comment type="cofactor">
    <cofactor evidence="1">
        <name>Mn(2+)</name>
        <dbReference type="ChEBI" id="CHEBI:29035"/>
    </cofactor>
</comment>
<dbReference type="EC" id="2.7.7.19" evidence="3"/>
<dbReference type="Pfam" id="PF22600">
    <property type="entry name" value="MTPAP-like_central"/>
    <property type="match status" value="1"/>
</dbReference>
<dbReference type="SMART" id="SM00356">
    <property type="entry name" value="ZnF_C3H1"/>
    <property type="match status" value="1"/>
</dbReference>
<dbReference type="CDD" id="cd05402">
    <property type="entry name" value="NT_PAP_TUTase"/>
    <property type="match status" value="1"/>
</dbReference>
<dbReference type="GO" id="GO:0043634">
    <property type="term" value="P:polyadenylation-dependent ncRNA catabolic process"/>
    <property type="evidence" value="ECO:0007669"/>
    <property type="project" value="TreeGrafter"/>
</dbReference>
<dbReference type="Gene3D" id="1.10.1410.10">
    <property type="match status" value="1"/>
</dbReference>
<comment type="caution">
    <text evidence="12">The sequence shown here is derived from an EMBL/GenBank/DDBJ whole genome shotgun (WGS) entry which is preliminary data.</text>
</comment>
<evidence type="ECO:0000256" key="7">
    <source>
        <dbReference type="ARBA" id="ARBA00022833"/>
    </source>
</evidence>
<dbReference type="GO" id="GO:1990817">
    <property type="term" value="F:poly(A) RNA polymerase activity"/>
    <property type="evidence" value="ECO:0007669"/>
    <property type="project" value="UniProtKB-EC"/>
</dbReference>
<gene>
    <name evidence="12" type="ORF">HYC85_011720</name>
</gene>
<dbReference type="PANTHER" id="PTHR23092:SF15">
    <property type="entry name" value="INACTIVE NON-CANONICAL POLY(A) RNA POLYMERASE PROTEIN TRF4-2-RELATED"/>
    <property type="match status" value="1"/>
</dbReference>
<keyword evidence="13" id="KW-1185">Reference proteome</keyword>
<protein>
    <recommendedName>
        <fullName evidence="3">polynucleotide adenylyltransferase</fullName>
        <ecNumber evidence="3">2.7.7.19</ecNumber>
    </recommendedName>
</protein>
<dbReference type="GO" id="GO:0003729">
    <property type="term" value="F:mRNA binding"/>
    <property type="evidence" value="ECO:0007669"/>
    <property type="project" value="TreeGrafter"/>
</dbReference>
<evidence type="ECO:0000313" key="13">
    <source>
        <dbReference type="Proteomes" id="UP000593564"/>
    </source>
</evidence>
<organism evidence="12 13">
    <name type="scientific">Camellia sinensis</name>
    <name type="common">Tea plant</name>
    <name type="synonym">Thea sinensis</name>
    <dbReference type="NCBI Taxonomy" id="4442"/>
    <lineage>
        <taxon>Eukaryota</taxon>
        <taxon>Viridiplantae</taxon>
        <taxon>Streptophyta</taxon>
        <taxon>Embryophyta</taxon>
        <taxon>Tracheophyta</taxon>
        <taxon>Spermatophyta</taxon>
        <taxon>Magnoliopsida</taxon>
        <taxon>eudicotyledons</taxon>
        <taxon>Gunneridae</taxon>
        <taxon>Pentapetalae</taxon>
        <taxon>asterids</taxon>
        <taxon>Ericales</taxon>
        <taxon>Theaceae</taxon>
        <taxon>Camellia</taxon>
    </lineage>
</organism>
<keyword evidence="6 9" id="KW-0863">Zinc-finger</keyword>
<dbReference type="SUPFAM" id="SSF81301">
    <property type="entry name" value="Nucleotidyltransferase"/>
    <property type="match status" value="1"/>
</dbReference>
<dbReference type="InterPro" id="IPR000571">
    <property type="entry name" value="Znf_CCCH"/>
</dbReference>
<name>A0A7J7HB10_CAMSI</name>
<dbReference type="InterPro" id="IPR045862">
    <property type="entry name" value="Trf4-like"/>
</dbReference>
<evidence type="ECO:0000256" key="10">
    <source>
        <dbReference type="SAM" id="MobiDB-lite"/>
    </source>
</evidence>
<dbReference type="Gene3D" id="4.10.1000.10">
    <property type="entry name" value="Zinc finger, CCCH-type"/>
    <property type="match status" value="1"/>
</dbReference>
<evidence type="ECO:0000256" key="5">
    <source>
        <dbReference type="ARBA" id="ARBA00022723"/>
    </source>
</evidence>
<dbReference type="Pfam" id="PF00642">
    <property type="entry name" value="zf-CCCH"/>
    <property type="match status" value="1"/>
</dbReference>
<dbReference type="Proteomes" id="UP000593564">
    <property type="component" value="Unassembled WGS sequence"/>
</dbReference>
<dbReference type="FunFam" id="3.30.460.10:FF:000006">
    <property type="entry name" value="non-canonical poly(A) RNA polymerase PAPD5"/>
    <property type="match status" value="1"/>
</dbReference>
<comment type="similarity">
    <text evidence="2">Belongs to the DNA polymerase type-B-like family.</text>
</comment>
<feature type="zinc finger region" description="C3H1-type" evidence="9">
    <location>
        <begin position="2"/>
        <end position="29"/>
    </location>
</feature>
<evidence type="ECO:0000259" key="11">
    <source>
        <dbReference type="PROSITE" id="PS50103"/>
    </source>
</evidence>
<keyword evidence="8" id="KW-0460">Magnesium</keyword>
<evidence type="ECO:0000313" key="12">
    <source>
        <dbReference type="EMBL" id="KAF5949727.1"/>
    </source>
</evidence>
<evidence type="ECO:0000256" key="3">
    <source>
        <dbReference type="ARBA" id="ARBA00012388"/>
    </source>
</evidence>
<evidence type="ECO:0000256" key="4">
    <source>
        <dbReference type="ARBA" id="ARBA00022679"/>
    </source>
</evidence>
<feature type="compositionally biased region" description="Polar residues" evidence="10">
    <location>
        <begin position="63"/>
        <end position="80"/>
    </location>
</feature>
<dbReference type="InterPro" id="IPR002058">
    <property type="entry name" value="PAP_assoc"/>
</dbReference>
<feature type="region of interest" description="Disordered" evidence="10">
    <location>
        <begin position="61"/>
        <end position="85"/>
    </location>
</feature>
<dbReference type="SUPFAM" id="SSF90229">
    <property type="entry name" value="CCCH zinc finger"/>
    <property type="match status" value="1"/>
</dbReference>
<keyword evidence="7 9" id="KW-0862">Zinc</keyword>
<evidence type="ECO:0000256" key="1">
    <source>
        <dbReference type="ARBA" id="ARBA00001936"/>
    </source>
</evidence>
<dbReference type="GO" id="GO:0008270">
    <property type="term" value="F:zinc ion binding"/>
    <property type="evidence" value="ECO:0007669"/>
    <property type="project" value="UniProtKB-KW"/>
</dbReference>
<keyword evidence="4" id="KW-0808">Transferase</keyword>
<dbReference type="GO" id="GO:0031499">
    <property type="term" value="C:TRAMP complex"/>
    <property type="evidence" value="ECO:0007669"/>
    <property type="project" value="TreeGrafter"/>
</dbReference>
<evidence type="ECO:0000256" key="9">
    <source>
        <dbReference type="PROSITE-ProRule" id="PRU00723"/>
    </source>
</evidence>
<dbReference type="InterPro" id="IPR043519">
    <property type="entry name" value="NT_sf"/>
</dbReference>
<dbReference type="SUPFAM" id="SSF81631">
    <property type="entry name" value="PAP/OAS1 substrate-binding domain"/>
    <property type="match status" value="1"/>
</dbReference>
<keyword evidence="5 9" id="KW-0479">Metal-binding</keyword>
<dbReference type="EMBL" id="JACBKZ010000005">
    <property type="protein sequence ID" value="KAF5949727.1"/>
    <property type="molecule type" value="Genomic_DNA"/>
</dbReference>
<dbReference type="PROSITE" id="PS50103">
    <property type="entry name" value="ZF_C3H1"/>
    <property type="match status" value="1"/>
</dbReference>
<feature type="domain" description="C3H1-type" evidence="11">
    <location>
        <begin position="2"/>
        <end position="29"/>
    </location>
</feature>
<evidence type="ECO:0000256" key="8">
    <source>
        <dbReference type="ARBA" id="ARBA00022842"/>
    </source>
</evidence>
<dbReference type="AlphaFoldDB" id="A0A7J7HB10"/>
<proteinExistence type="inferred from homology"/>
<evidence type="ECO:0000256" key="6">
    <source>
        <dbReference type="ARBA" id="ARBA00022771"/>
    </source>
</evidence>
<reference evidence="12 13" key="2">
    <citation type="submission" date="2020-07" db="EMBL/GenBank/DDBJ databases">
        <title>Genome assembly of wild tea tree DASZ reveals pedigree and selection history of tea varieties.</title>
        <authorList>
            <person name="Zhang W."/>
        </authorList>
    </citation>
    <scope>NUCLEOTIDE SEQUENCE [LARGE SCALE GENOMIC DNA]</scope>
    <source>
        <strain evidence="13">cv. G240</strain>
        <tissue evidence="12">Leaf</tissue>
    </source>
</reference>
<evidence type="ECO:0000256" key="2">
    <source>
        <dbReference type="ARBA" id="ARBA00008593"/>
    </source>
</evidence>
<dbReference type="GO" id="GO:0005730">
    <property type="term" value="C:nucleolus"/>
    <property type="evidence" value="ECO:0007669"/>
    <property type="project" value="TreeGrafter"/>
</dbReference>
<dbReference type="Pfam" id="PF03828">
    <property type="entry name" value="PAP_assoc"/>
    <property type="match status" value="1"/>
</dbReference>
<reference evidence="13" key="1">
    <citation type="journal article" date="2020" name="Nat. Commun.">
        <title>Genome assembly of wild tea tree DASZ reveals pedigree and selection history of tea varieties.</title>
        <authorList>
            <person name="Zhang W."/>
            <person name="Zhang Y."/>
            <person name="Qiu H."/>
            <person name="Guo Y."/>
            <person name="Wan H."/>
            <person name="Zhang X."/>
            <person name="Scossa F."/>
            <person name="Alseekh S."/>
            <person name="Zhang Q."/>
            <person name="Wang P."/>
            <person name="Xu L."/>
            <person name="Schmidt M.H."/>
            <person name="Jia X."/>
            <person name="Li D."/>
            <person name="Zhu A."/>
            <person name="Guo F."/>
            <person name="Chen W."/>
            <person name="Ni D."/>
            <person name="Usadel B."/>
            <person name="Fernie A.R."/>
            <person name="Wen W."/>
        </authorList>
    </citation>
    <scope>NUCLEOTIDE SEQUENCE [LARGE SCALE GENOMIC DNA]</scope>
    <source>
        <strain evidence="13">cv. G240</strain>
    </source>
</reference>
<sequence length="615" mass="68643">MPPKKKLCRNFHSGSCQYGEQCKFRHVAQHQQQQKPNPVGFGVQGNDFGSKQNHFKPFENKWTRNGGSQVSQQPDNQPLTANHKCTDPESCKQQVVEDFEHEIPLWKLTCYGGHNKMPLTMEVDAFSASTSAAAASPIGQPPPPPLQPLLTPQPVNSEPYVVLRNEISLSTIQRLSPKTDEYFPLDVSDIADLISTPAATTMPVPELERTVGGGLFRVNCRFKSPMIQLHKETLDFCDFLSPTPEEQASRNAAVECVFDVIRYIWPKCKVEVFGSFKKGFYCPTSVIDVVILGSDFITVQIGFQAFTGALSQRGIAKQIEAIAKLPVPIVKFIEKRSGVSFHISFDVQNGPKAAEFIKDAISKWPPLQPLYLILKIFLQQRELNEVYTGGIGSYALLVMLIAMMQSVREQQASPEHNLGVLLVKFFDIYGCKFNTFDIGLSCDGAGTFFLKSNKGFLVEESPFLIAIEEPQPQALENEMGNKSFSFFQVRSAFAMALSTLTNAKIILGLGPNKSILGTIISPDPILLERKGKVNGEMRFNHLLPAAGEPMLPHYGDQQEIYHSWRLDNEVDEPLPIRNGVVEVDNTTRSSGKKRKAFEEEKLVKVKEEMLETLSR</sequence>
<accession>A0A7J7HB10</accession>